<sequence>MHVLDHQYGWYLGSGTDSGQIRVGIGTGLTRGGAPHKSGMTVLDSKTFELLKTINSR</sequence>
<gene>
    <name evidence="1" type="ORF">C427_3397</name>
</gene>
<evidence type="ECO:0000313" key="1">
    <source>
        <dbReference type="EMBL" id="AGH45506.1"/>
    </source>
</evidence>
<evidence type="ECO:0000313" key="2">
    <source>
        <dbReference type="Proteomes" id="UP000011864"/>
    </source>
</evidence>
<dbReference type="KEGG" id="gps:C427_3397"/>
<protein>
    <submittedName>
        <fullName evidence="1">Uncharacterized protein</fullName>
    </submittedName>
</protein>
<organism evidence="1 2">
    <name type="scientific">Paraglaciecola psychrophila 170</name>
    <dbReference type="NCBI Taxonomy" id="1129794"/>
    <lineage>
        <taxon>Bacteria</taxon>
        <taxon>Pseudomonadati</taxon>
        <taxon>Pseudomonadota</taxon>
        <taxon>Gammaproteobacteria</taxon>
        <taxon>Alteromonadales</taxon>
        <taxon>Alteromonadaceae</taxon>
        <taxon>Paraglaciecola</taxon>
    </lineage>
</organism>
<dbReference type="Proteomes" id="UP000011864">
    <property type="component" value="Chromosome"/>
</dbReference>
<dbReference type="AlphaFoldDB" id="K6YZH4"/>
<proteinExistence type="predicted"/>
<name>K6YZH4_9ALTE</name>
<keyword evidence="2" id="KW-1185">Reference proteome</keyword>
<reference evidence="1 2" key="1">
    <citation type="journal article" date="2013" name="Genome Announc.">
        <title>Complete Genome Sequence of Glaciecola psychrophila Strain 170T.</title>
        <authorList>
            <person name="Yin J."/>
            <person name="Chen J."/>
            <person name="Liu G."/>
            <person name="Yu Y."/>
            <person name="Song L."/>
            <person name="Wang X."/>
            <person name="Qu X."/>
        </authorList>
    </citation>
    <scope>NUCLEOTIDE SEQUENCE [LARGE SCALE GENOMIC DNA]</scope>
    <source>
        <strain evidence="1 2">170</strain>
    </source>
</reference>
<accession>K6YZH4</accession>
<dbReference type="HOGENOM" id="CLU_2992591_0_0_6"/>
<dbReference type="PATRIC" id="fig|1129794.4.peg.3376"/>
<dbReference type="EMBL" id="CP003837">
    <property type="protein sequence ID" value="AGH45506.1"/>
    <property type="molecule type" value="Genomic_DNA"/>
</dbReference>